<keyword evidence="2" id="KW-1185">Reference proteome</keyword>
<evidence type="ECO:0000313" key="1">
    <source>
        <dbReference type="EMBL" id="MFD2158893.1"/>
    </source>
</evidence>
<dbReference type="Proteomes" id="UP001597389">
    <property type="component" value="Unassembled WGS sequence"/>
</dbReference>
<evidence type="ECO:0000313" key="2">
    <source>
        <dbReference type="Proteomes" id="UP001597389"/>
    </source>
</evidence>
<sequence length="132" mass="15488">MAERIATEDFLLEFYKENPDSLFKIGEWETELACAQCSGPIAKNAHCLHNQEFPTENTKRRNLALDNARCPHCHTHGEIQQISDSKSLYTPLSTKEVWFRKLTIDPPVKKIKTLFGYKEEPQDQRYIKEYRQ</sequence>
<dbReference type="EMBL" id="JBHUJB010000035">
    <property type="protein sequence ID" value="MFD2158893.1"/>
    <property type="molecule type" value="Genomic_DNA"/>
</dbReference>
<reference evidence="2" key="1">
    <citation type="journal article" date="2019" name="Int. J. Syst. Evol. Microbiol.">
        <title>The Global Catalogue of Microorganisms (GCM) 10K type strain sequencing project: providing services to taxonomists for standard genome sequencing and annotation.</title>
        <authorList>
            <consortium name="The Broad Institute Genomics Platform"/>
            <consortium name="The Broad Institute Genome Sequencing Center for Infectious Disease"/>
            <person name="Wu L."/>
            <person name="Ma J."/>
        </authorList>
    </citation>
    <scope>NUCLEOTIDE SEQUENCE [LARGE SCALE GENOMIC DNA]</scope>
    <source>
        <strain evidence="2">CCUG 57942</strain>
    </source>
</reference>
<protein>
    <submittedName>
        <fullName evidence="1">Uncharacterized protein</fullName>
    </submittedName>
</protein>
<comment type="caution">
    <text evidence="1">The sequence shown here is derived from an EMBL/GenBank/DDBJ whole genome shotgun (WGS) entry which is preliminary data.</text>
</comment>
<dbReference type="RefSeq" id="WP_377087132.1">
    <property type="nucleotide sequence ID" value="NZ_JBHSJL010000014.1"/>
</dbReference>
<organism evidence="1 2">
    <name type="scientific">Rubritalea tangerina</name>
    <dbReference type="NCBI Taxonomy" id="430798"/>
    <lineage>
        <taxon>Bacteria</taxon>
        <taxon>Pseudomonadati</taxon>
        <taxon>Verrucomicrobiota</taxon>
        <taxon>Verrucomicrobiia</taxon>
        <taxon>Verrucomicrobiales</taxon>
        <taxon>Rubritaleaceae</taxon>
        <taxon>Rubritalea</taxon>
    </lineage>
</organism>
<gene>
    <name evidence="1" type="ORF">ACFSW8_08295</name>
</gene>
<accession>A0ABW4ZA70</accession>
<name>A0ABW4ZA70_9BACT</name>
<proteinExistence type="predicted"/>